<dbReference type="Pfam" id="PF00380">
    <property type="entry name" value="Ribosomal_S9"/>
    <property type="match status" value="1"/>
</dbReference>
<evidence type="ECO:0000256" key="3">
    <source>
        <dbReference type="ARBA" id="ARBA00023274"/>
    </source>
</evidence>
<sequence>MEDNKMLRPRYRLVSESTLEPFSSEFFENMQQKHKEPIHAVRRWWYQIYAIRQAISNALVAFCQKYVDEASKKEIKDILIQYDRTLLVSDPRRCEPKKFKKKYKKKFTFSLARTFLSLDAPLLSSIFTQKDFHESDIPALLLLFISFNFPKFVRSPDNSCLFALQFP</sequence>
<dbReference type="GO" id="GO:0000462">
    <property type="term" value="P:maturation of SSU-rRNA from tricistronic rRNA transcript (SSU-rRNA, 5.8S rRNA, LSU-rRNA)"/>
    <property type="evidence" value="ECO:0007669"/>
    <property type="project" value="TreeGrafter"/>
</dbReference>
<dbReference type="HOGENOM" id="CLU_1596388_0_0_1"/>
<dbReference type="Gene3D" id="3.30.230.10">
    <property type="match status" value="1"/>
</dbReference>
<keyword evidence="2" id="KW-0689">Ribosomal protein</keyword>
<protein>
    <recommendedName>
        <fullName evidence="4">Small ribosomal subunit protein uS9</fullName>
    </recommendedName>
    <alternativeName>
        <fullName evidence="5">40S ribosomal protein S16</fullName>
    </alternativeName>
</protein>
<evidence type="ECO:0000256" key="4">
    <source>
        <dbReference type="ARBA" id="ARBA00035259"/>
    </source>
</evidence>
<dbReference type="InterPro" id="IPR020568">
    <property type="entry name" value="Ribosomal_Su5_D2-typ_SF"/>
</dbReference>
<dbReference type="EMBL" id="CAQQ02024142">
    <property type="status" value="NOT_ANNOTATED_CDS"/>
    <property type="molecule type" value="Genomic_DNA"/>
</dbReference>
<dbReference type="GO" id="GO:0022627">
    <property type="term" value="C:cytosolic small ribosomal subunit"/>
    <property type="evidence" value="ECO:0007669"/>
    <property type="project" value="TreeGrafter"/>
</dbReference>
<reference evidence="7" key="1">
    <citation type="submission" date="2013-02" db="EMBL/GenBank/DDBJ databases">
        <authorList>
            <person name="Hughes D."/>
        </authorList>
    </citation>
    <scope>NUCLEOTIDE SEQUENCE</scope>
    <source>
        <strain>Durham</strain>
        <strain evidence="7">NC isolate 2 -- Noor lab</strain>
    </source>
</reference>
<dbReference type="EnsemblMetazoa" id="MESCA001970-RA">
    <property type="protein sequence ID" value="MESCA001970-PA"/>
    <property type="gene ID" value="MESCA001970"/>
</dbReference>
<name>T1GF41_MEGSC</name>
<dbReference type="PANTHER" id="PTHR21569:SF16">
    <property type="entry name" value="RIBOSOMAL PROTEIN S16"/>
    <property type="match status" value="1"/>
</dbReference>
<dbReference type="GO" id="GO:0006412">
    <property type="term" value="P:translation"/>
    <property type="evidence" value="ECO:0007669"/>
    <property type="project" value="InterPro"/>
</dbReference>
<accession>T1GF41</accession>
<keyword evidence="3" id="KW-0687">Ribonucleoprotein</keyword>
<proteinExistence type="inferred from homology"/>
<organism evidence="6 7">
    <name type="scientific">Megaselia scalaris</name>
    <name type="common">Humpbacked fly</name>
    <name type="synonym">Phora scalaris</name>
    <dbReference type="NCBI Taxonomy" id="36166"/>
    <lineage>
        <taxon>Eukaryota</taxon>
        <taxon>Metazoa</taxon>
        <taxon>Ecdysozoa</taxon>
        <taxon>Arthropoda</taxon>
        <taxon>Hexapoda</taxon>
        <taxon>Insecta</taxon>
        <taxon>Pterygota</taxon>
        <taxon>Neoptera</taxon>
        <taxon>Endopterygota</taxon>
        <taxon>Diptera</taxon>
        <taxon>Brachycera</taxon>
        <taxon>Muscomorpha</taxon>
        <taxon>Platypezoidea</taxon>
        <taxon>Phoridae</taxon>
        <taxon>Megaseliini</taxon>
        <taxon>Megaselia</taxon>
    </lineage>
</organism>
<dbReference type="InterPro" id="IPR000754">
    <property type="entry name" value="Ribosomal_uS9"/>
</dbReference>
<evidence type="ECO:0000313" key="6">
    <source>
        <dbReference type="EnsemblMetazoa" id="MESCA001970-PA"/>
    </source>
</evidence>
<dbReference type="STRING" id="36166.T1GF41"/>
<evidence type="ECO:0000256" key="2">
    <source>
        <dbReference type="ARBA" id="ARBA00022980"/>
    </source>
</evidence>
<evidence type="ECO:0000256" key="5">
    <source>
        <dbReference type="ARBA" id="ARBA00043019"/>
    </source>
</evidence>
<dbReference type="AlphaFoldDB" id="T1GF41"/>
<evidence type="ECO:0000313" key="7">
    <source>
        <dbReference type="Proteomes" id="UP000015102"/>
    </source>
</evidence>
<keyword evidence="7" id="KW-1185">Reference proteome</keyword>
<dbReference type="GO" id="GO:0003735">
    <property type="term" value="F:structural constituent of ribosome"/>
    <property type="evidence" value="ECO:0007669"/>
    <property type="project" value="InterPro"/>
</dbReference>
<dbReference type="Proteomes" id="UP000015102">
    <property type="component" value="Unassembled WGS sequence"/>
</dbReference>
<dbReference type="SUPFAM" id="SSF54211">
    <property type="entry name" value="Ribosomal protein S5 domain 2-like"/>
    <property type="match status" value="1"/>
</dbReference>
<dbReference type="GO" id="GO:0003723">
    <property type="term" value="F:RNA binding"/>
    <property type="evidence" value="ECO:0007669"/>
    <property type="project" value="TreeGrafter"/>
</dbReference>
<dbReference type="InterPro" id="IPR014721">
    <property type="entry name" value="Ribsml_uS5_D2-typ_fold_subgr"/>
</dbReference>
<dbReference type="PANTHER" id="PTHR21569">
    <property type="entry name" value="RIBOSOMAL PROTEIN S9"/>
    <property type="match status" value="1"/>
</dbReference>
<reference evidence="6" key="2">
    <citation type="submission" date="2015-06" db="UniProtKB">
        <authorList>
            <consortium name="EnsemblMetazoa"/>
        </authorList>
    </citation>
    <scope>IDENTIFICATION</scope>
</reference>
<evidence type="ECO:0000256" key="1">
    <source>
        <dbReference type="ARBA" id="ARBA00005251"/>
    </source>
</evidence>
<comment type="similarity">
    <text evidence="1">Belongs to the universal ribosomal protein uS9 family.</text>
</comment>